<evidence type="ECO:0000256" key="1">
    <source>
        <dbReference type="SAM" id="SignalP"/>
    </source>
</evidence>
<gene>
    <name evidence="2" type="ORF">PECM_001364</name>
</gene>
<evidence type="ECO:0000313" key="2">
    <source>
        <dbReference type="EMBL" id="KAF7713257.1"/>
    </source>
</evidence>
<reference evidence="2" key="1">
    <citation type="journal article" date="2020" name="Front. Microbiol.">
        <title>Gene regulatory networks of Penicillium echinulatum 2HH and Penicillium oxalicum 114-2 inferred by a computational biology approach.</title>
        <authorList>
            <person name="Lenz A.R."/>
            <person name="Galan-Vasquez E."/>
            <person name="Balbinot E."/>
            <person name="De Abreu F.P."/>
            <person name="De Oliveira N.S."/>
            <person name="Da Rosa L.O."/>
            <person name="De Avila E Silva S."/>
            <person name="Camassola M."/>
            <person name="Dillon A.J.P."/>
            <person name="Perez-Rueda E."/>
        </authorList>
    </citation>
    <scope>NUCLEOTIDE SEQUENCE</scope>
    <source>
        <strain evidence="2">S1M29</strain>
    </source>
</reference>
<dbReference type="EMBL" id="WIWV01000127">
    <property type="protein sequence ID" value="KAF7713257.1"/>
    <property type="molecule type" value="Genomic_DNA"/>
</dbReference>
<dbReference type="OrthoDB" id="4505696at2759"/>
<accession>A0A8J8WHP4</accession>
<proteinExistence type="predicted"/>
<dbReference type="AlphaFoldDB" id="A0A8J8WHP4"/>
<keyword evidence="1" id="KW-0732">Signal</keyword>
<feature type="chain" id="PRO_5035225274" evidence="1">
    <location>
        <begin position="24"/>
        <end position="96"/>
    </location>
</feature>
<sequence length="96" mass="10995">MALTNAAIIVIVLAACLAVTAMGAALFRHYNPLEDEARYSVSHEQAQYMRTVRMRNFSFLRQESMGGMRDLESRYTMDEASSYRSSQPYTMYPPKQ</sequence>
<name>A0A8J8WHP4_9EURO</name>
<feature type="signal peptide" evidence="1">
    <location>
        <begin position="1"/>
        <end position="23"/>
    </location>
</feature>
<evidence type="ECO:0000313" key="3">
    <source>
        <dbReference type="Proteomes" id="UP000631181"/>
    </source>
</evidence>
<protein>
    <submittedName>
        <fullName evidence="2">Uncharacterized protein</fullName>
    </submittedName>
</protein>
<comment type="caution">
    <text evidence="2">The sequence shown here is derived from an EMBL/GenBank/DDBJ whole genome shotgun (WGS) entry which is preliminary data.</text>
</comment>
<dbReference type="Proteomes" id="UP000631181">
    <property type="component" value="Unassembled WGS sequence"/>
</dbReference>
<keyword evidence="3" id="KW-1185">Reference proteome</keyword>
<organism evidence="2 3">
    <name type="scientific">Penicillium ucsense</name>
    <dbReference type="NCBI Taxonomy" id="2839758"/>
    <lineage>
        <taxon>Eukaryota</taxon>
        <taxon>Fungi</taxon>
        <taxon>Dikarya</taxon>
        <taxon>Ascomycota</taxon>
        <taxon>Pezizomycotina</taxon>
        <taxon>Eurotiomycetes</taxon>
        <taxon>Eurotiomycetidae</taxon>
        <taxon>Eurotiales</taxon>
        <taxon>Aspergillaceae</taxon>
        <taxon>Penicillium</taxon>
    </lineage>
</organism>